<organism evidence="5 6">
    <name type="scientific">Stappia albiluteola</name>
    <dbReference type="NCBI Taxonomy" id="2758565"/>
    <lineage>
        <taxon>Bacteria</taxon>
        <taxon>Pseudomonadati</taxon>
        <taxon>Pseudomonadota</taxon>
        <taxon>Alphaproteobacteria</taxon>
        <taxon>Hyphomicrobiales</taxon>
        <taxon>Stappiaceae</taxon>
        <taxon>Stappia</taxon>
    </lineage>
</organism>
<gene>
    <name evidence="5" type="ORF">H2509_02705</name>
</gene>
<evidence type="ECO:0000313" key="5">
    <source>
        <dbReference type="EMBL" id="MBA5776031.1"/>
    </source>
</evidence>
<sequence length="404" mass="45132">MAALLVATIGLNGPALAGTLVINTDTSDPAPKAAFETAIKGFQAEYPDVEVKWNVFDHEGYKTSIRNFLTAEAPDIAAWYAGNRMAPFVKAGLFEDVSDVWLENGLNDSLASAAPSMTIDGKKWGMPYTYYQWGIYYRQDIFDKLGIATPKTWDELLAASKTLKDNGITPFAIGTKALWPTGGWFDYLDLRVNGYEFHMDLTAGEIPYTDPRVKAVFDKWSDLVEPGYFLENHAAYDWQEAVPFFVKGEAAMYLMGNFAVDLFKSGGLTDSQLGFMQFPEITPGLPKAEDAPTDTLHIPANARNKEDARRFLAYIARPDIQSKMNATLGQLPVNRNATRPEDKYLSQGFEMLASAHALAQFYDRDAPAEMAKAGMEGFQEFMVKPENQDRILERLEKVRGRVYK</sequence>
<comment type="similarity">
    <text evidence="2">Belongs to the bacterial solute-binding protein 1 family.</text>
</comment>
<evidence type="ECO:0000256" key="4">
    <source>
        <dbReference type="SAM" id="SignalP"/>
    </source>
</evidence>
<dbReference type="Gene3D" id="3.40.190.10">
    <property type="entry name" value="Periplasmic binding protein-like II"/>
    <property type="match status" value="2"/>
</dbReference>
<evidence type="ECO:0000256" key="1">
    <source>
        <dbReference type="ARBA" id="ARBA00004418"/>
    </source>
</evidence>
<feature type="signal peptide" evidence="4">
    <location>
        <begin position="1"/>
        <end position="17"/>
    </location>
</feature>
<evidence type="ECO:0000313" key="6">
    <source>
        <dbReference type="Proteomes" id="UP000541109"/>
    </source>
</evidence>
<reference evidence="5 6" key="1">
    <citation type="submission" date="2020-07" db="EMBL/GenBank/DDBJ databases">
        <title>Stappia sp., F7233, whole genome shotgun sequencing project.</title>
        <authorList>
            <person name="Jiang S."/>
            <person name="Liu Z.W."/>
            <person name="Du Z.J."/>
        </authorList>
    </citation>
    <scope>NUCLEOTIDE SEQUENCE [LARGE SCALE GENOMIC DNA]</scope>
    <source>
        <strain evidence="5 6">F7233</strain>
    </source>
</reference>
<dbReference type="InterPro" id="IPR006059">
    <property type="entry name" value="SBP"/>
</dbReference>
<accession>A0A839A9I3</accession>
<dbReference type="AlphaFoldDB" id="A0A839A9I3"/>
<dbReference type="RefSeq" id="WP_182162204.1">
    <property type="nucleotide sequence ID" value="NZ_JACFXV010000034.1"/>
</dbReference>
<protein>
    <submittedName>
        <fullName evidence="5">Extracellular solute-binding protein</fullName>
    </submittedName>
</protein>
<dbReference type="Proteomes" id="UP000541109">
    <property type="component" value="Unassembled WGS sequence"/>
</dbReference>
<keyword evidence="6" id="KW-1185">Reference proteome</keyword>
<proteinExistence type="inferred from homology"/>
<evidence type="ECO:0000256" key="2">
    <source>
        <dbReference type="ARBA" id="ARBA00008520"/>
    </source>
</evidence>
<evidence type="ECO:0000256" key="3">
    <source>
        <dbReference type="ARBA" id="ARBA00022764"/>
    </source>
</evidence>
<keyword evidence="4" id="KW-0732">Signal</keyword>
<feature type="chain" id="PRO_5032586263" evidence="4">
    <location>
        <begin position="18"/>
        <end position="404"/>
    </location>
</feature>
<keyword evidence="3" id="KW-0574">Periplasm</keyword>
<dbReference type="GO" id="GO:0042597">
    <property type="term" value="C:periplasmic space"/>
    <property type="evidence" value="ECO:0007669"/>
    <property type="project" value="UniProtKB-SubCell"/>
</dbReference>
<dbReference type="Pfam" id="PF01547">
    <property type="entry name" value="SBP_bac_1"/>
    <property type="match status" value="1"/>
</dbReference>
<comment type="subcellular location">
    <subcellularLocation>
        <location evidence="1">Periplasm</location>
    </subcellularLocation>
</comment>
<comment type="caution">
    <text evidence="5">The sequence shown here is derived from an EMBL/GenBank/DDBJ whole genome shotgun (WGS) entry which is preliminary data.</text>
</comment>
<name>A0A839A9I3_9HYPH</name>
<dbReference type="PANTHER" id="PTHR43649">
    <property type="entry name" value="ARABINOSE-BINDING PROTEIN-RELATED"/>
    <property type="match status" value="1"/>
</dbReference>
<dbReference type="SUPFAM" id="SSF53850">
    <property type="entry name" value="Periplasmic binding protein-like II"/>
    <property type="match status" value="1"/>
</dbReference>
<dbReference type="EMBL" id="JACFXV010000034">
    <property type="protein sequence ID" value="MBA5776031.1"/>
    <property type="molecule type" value="Genomic_DNA"/>
</dbReference>
<dbReference type="InterPro" id="IPR050490">
    <property type="entry name" value="Bact_solute-bd_prot1"/>
</dbReference>